<comment type="similarity">
    <text evidence="4">Belongs to the MQO family.</text>
</comment>
<evidence type="ECO:0000256" key="6">
    <source>
        <dbReference type="ARBA" id="ARBA00022532"/>
    </source>
</evidence>
<evidence type="ECO:0000256" key="11">
    <source>
        <dbReference type="ARBA" id="ARBA00031550"/>
    </source>
</evidence>
<gene>
    <name evidence="12" type="ORF">AA106555_1601</name>
</gene>
<comment type="cofactor">
    <cofactor evidence="2">
        <name>FAD</name>
        <dbReference type="ChEBI" id="CHEBI:57692"/>
    </cofactor>
</comment>
<protein>
    <recommendedName>
        <fullName evidence="5">malate dehydrogenase (quinone)</fullName>
        <ecNumber evidence="5">1.1.5.4</ecNumber>
    </recommendedName>
    <alternativeName>
        <fullName evidence="11">MQO</fullName>
    </alternativeName>
    <alternativeName>
        <fullName evidence="10">Malate dehydrogenase [quinone]</fullName>
    </alternativeName>
</protein>
<sequence length="134" mass="14219">MGEVLQSDKARVEFLRNIYPNAQAADWEKVVAGQRVQIIRPEQKGRGVLKLGTEIVRSADGTLSAVLGASPGASVSASIAIQLLEICAGQLGLQEKTQAALQKLIPSYGTDLANNREMCASVRKSTASILKLTA</sequence>
<evidence type="ECO:0000256" key="2">
    <source>
        <dbReference type="ARBA" id="ARBA00001974"/>
    </source>
</evidence>
<evidence type="ECO:0000256" key="10">
    <source>
        <dbReference type="ARBA" id="ARBA00030660"/>
    </source>
</evidence>
<proteinExistence type="inferred from homology"/>
<evidence type="ECO:0000313" key="13">
    <source>
        <dbReference type="Proteomes" id="UP001062632"/>
    </source>
</evidence>
<dbReference type="InterPro" id="IPR006231">
    <property type="entry name" value="MQO"/>
</dbReference>
<evidence type="ECO:0000256" key="8">
    <source>
        <dbReference type="ARBA" id="ARBA00022827"/>
    </source>
</evidence>
<comment type="pathway">
    <text evidence="3">Carbohydrate metabolism; tricarboxylic acid cycle; oxaloacetate from (S)-malate (quinone route): step 1/1.</text>
</comment>
<reference evidence="12 13" key="1">
    <citation type="submission" date="2013-04" db="EMBL/GenBank/DDBJ databases">
        <title>The genome sequencing project of 58 acetic acid bacteria.</title>
        <authorList>
            <person name="Okamoto-Kainuma A."/>
            <person name="Ishikawa M."/>
            <person name="Umino S."/>
            <person name="Koizumi Y."/>
            <person name="Shiwa Y."/>
            <person name="Yoshikawa H."/>
            <person name="Matsutani M."/>
            <person name="Matsushita K."/>
        </authorList>
    </citation>
    <scope>NUCLEOTIDE SEQUENCE [LARGE SCALE GENOMIC DNA]</scope>
    <source>
        <strain evidence="12 13">NBRC 106555</strain>
    </source>
</reference>
<evidence type="ECO:0000256" key="5">
    <source>
        <dbReference type="ARBA" id="ARBA00013026"/>
    </source>
</evidence>
<comment type="catalytic activity">
    <reaction evidence="1">
        <text>(S)-malate + a quinone = a quinol + oxaloacetate</text>
        <dbReference type="Rhea" id="RHEA:46012"/>
        <dbReference type="ChEBI" id="CHEBI:15589"/>
        <dbReference type="ChEBI" id="CHEBI:16452"/>
        <dbReference type="ChEBI" id="CHEBI:24646"/>
        <dbReference type="ChEBI" id="CHEBI:132124"/>
        <dbReference type="EC" id="1.1.5.4"/>
    </reaction>
</comment>
<dbReference type="Proteomes" id="UP001062632">
    <property type="component" value="Unassembled WGS sequence"/>
</dbReference>
<evidence type="ECO:0000256" key="1">
    <source>
        <dbReference type="ARBA" id="ARBA00001139"/>
    </source>
</evidence>
<organism evidence="12 13">
    <name type="scientific">Neokomagataea thailandica NBRC 106555</name>
    <dbReference type="NCBI Taxonomy" id="1223520"/>
    <lineage>
        <taxon>Bacteria</taxon>
        <taxon>Pseudomonadati</taxon>
        <taxon>Pseudomonadota</taxon>
        <taxon>Alphaproteobacteria</taxon>
        <taxon>Acetobacterales</taxon>
        <taxon>Acetobacteraceae</taxon>
        <taxon>Neokomagataea</taxon>
    </lineage>
</organism>
<evidence type="ECO:0000256" key="7">
    <source>
        <dbReference type="ARBA" id="ARBA00022630"/>
    </source>
</evidence>
<name>A0ABQ0QRF8_9PROT</name>
<dbReference type="EC" id="1.1.5.4" evidence="5"/>
<keyword evidence="6" id="KW-0816">Tricarboxylic acid cycle</keyword>
<dbReference type="EMBL" id="BAQC01000049">
    <property type="protein sequence ID" value="GBR54222.1"/>
    <property type="molecule type" value="Genomic_DNA"/>
</dbReference>
<keyword evidence="7" id="KW-0285">Flavoprotein</keyword>
<evidence type="ECO:0000313" key="12">
    <source>
        <dbReference type="EMBL" id="GBR54222.1"/>
    </source>
</evidence>
<evidence type="ECO:0000256" key="3">
    <source>
        <dbReference type="ARBA" id="ARBA00005012"/>
    </source>
</evidence>
<comment type="caution">
    <text evidence="12">The sequence shown here is derived from an EMBL/GenBank/DDBJ whole genome shotgun (WGS) entry which is preliminary data.</text>
</comment>
<keyword evidence="9" id="KW-0560">Oxidoreductase</keyword>
<keyword evidence="13" id="KW-1185">Reference proteome</keyword>
<keyword evidence="8" id="KW-0274">FAD</keyword>
<dbReference type="Pfam" id="PF06039">
    <property type="entry name" value="Mqo"/>
    <property type="match status" value="1"/>
</dbReference>
<accession>A0ABQ0QRF8</accession>
<evidence type="ECO:0000256" key="4">
    <source>
        <dbReference type="ARBA" id="ARBA00006389"/>
    </source>
</evidence>
<evidence type="ECO:0000256" key="9">
    <source>
        <dbReference type="ARBA" id="ARBA00023002"/>
    </source>
</evidence>